<reference evidence="4" key="1">
    <citation type="journal article" date="2013" name="Proc. Natl. Acad. Sci. U.S.A.">
        <title>Improving the coverage of the cyanobacterial phylum using diversity-driven genome sequencing.</title>
        <authorList>
            <person name="Shih P.M."/>
            <person name="Wu D."/>
            <person name="Latifi A."/>
            <person name="Axen S.D."/>
            <person name="Fewer D.P."/>
            <person name="Talla E."/>
            <person name="Calteau A."/>
            <person name="Cai F."/>
            <person name="Tandeau de Marsac N."/>
            <person name="Rippka R."/>
            <person name="Herdman M."/>
            <person name="Sivonen K."/>
            <person name="Coursin T."/>
            <person name="Laurent T."/>
            <person name="Goodwin L."/>
            <person name="Nolan M."/>
            <person name="Davenport K.W."/>
            <person name="Han C.S."/>
            <person name="Rubin E.M."/>
            <person name="Eisen J.A."/>
            <person name="Woyke T."/>
            <person name="Gugger M."/>
            <person name="Kerfeld C.A."/>
        </authorList>
    </citation>
    <scope>NUCLEOTIDE SEQUENCE [LARGE SCALE GENOMIC DNA]</scope>
    <source>
        <strain evidence="4">PCC 10605</strain>
    </source>
</reference>
<organism evidence="3 4">
    <name type="scientific">Cyanobacterium aponinum (strain PCC 10605)</name>
    <dbReference type="NCBI Taxonomy" id="755178"/>
    <lineage>
        <taxon>Bacteria</taxon>
        <taxon>Bacillati</taxon>
        <taxon>Cyanobacteriota</taxon>
        <taxon>Cyanophyceae</taxon>
        <taxon>Oscillatoriophycideae</taxon>
        <taxon>Chroococcales</taxon>
        <taxon>Geminocystaceae</taxon>
        <taxon>Cyanobacterium</taxon>
    </lineage>
</organism>
<dbReference type="KEGG" id="can:Cyan10605_0673"/>
<proteinExistence type="predicted"/>
<dbReference type="Proteomes" id="UP000010480">
    <property type="component" value="Chromosome"/>
</dbReference>
<dbReference type="STRING" id="755178.Cyan10605_0673"/>
<evidence type="ECO:0000256" key="1">
    <source>
        <dbReference type="SAM" id="SignalP"/>
    </source>
</evidence>
<dbReference type="InterPro" id="IPR008638">
    <property type="entry name" value="FhaB/CdiA-like_TPS"/>
</dbReference>
<dbReference type="eggNOG" id="COG4995">
    <property type="taxonomic scope" value="Bacteria"/>
</dbReference>
<protein>
    <submittedName>
        <fullName evidence="3">Filamentous hemagglutinin family outer membrane protein</fullName>
    </submittedName>
</protein>
<evidence type="ECO:0000313" key="4">
    <source>
        <dbReference type="Proteomes" id="UP000010480"/>
    </source>
</evidence>
<gene>
    <name evidence="3" type="ordered locus">Cyan10605_0673</name>
</gene>
<dbReference type="eggNOG" id="COG3210">
    <property type="taxonomic scope" value="Bacteria"/>
</dbReference>
<evidence type="ECO:0000313" key="3">
    <source>
        <dbReference type="EMBL" id="AFZ52811.1"/>
    </source>
</evidence>
<dbReference type="HOGENOM" id="CLU_001178_0_0_3"/>
<feature type="domain" description="Filamentous haemagglutinin FhaB/tRNA nuclease CdiA-like TPS" evidence="2">
    <location>
        <begin position="29"/>
        <end position="143"/>
    </location>
</feature>
<feature type="signal peptide" evidence="1">
    <location>
        <begin position="1"/>
        <end position="25"/>
    </location>
</feature>
<dbReference type="InterPro" id="IPR011050">
    <property type="entry name" value="Pectin_lyase_fold/virulence"/>
</dbReference>
<keyword evidence="1" id="KW-0732">Signal</keyword>
<dbReference type="PATRIC" id="fig|755178.3.peg.709"/>
<sequence length="2430" mass="256151" precursor="true">MWKKSHVLISLLFLIFAGNLPTAQAQEIKIDGNTATIVTRDGNQITIDGNTLSKDGKNLFHSFQEFGLTPQQIATFLTNPNIQNILTRVTGGNPSYIQGLIEVTGGNSNLFLMNPAGIVFGEGASLNVPADFIATTATGIGFANGMFNAVGENDYQNLMGNPNSFVFNTNKSGSIINAGDLAVAEGQNLTLIGSNVINTGTIETPNGKINIQAVEGTSRIKITPEGSLLSLEVDIPVDEQGNLLGFTPQDLPTLLTGAKNSGVVTDGVALNPNTKNVEVSGIVIPNESGLNIVSGELNTSSQDLGGEITLLGDKVAVIDAQISASGVNGGGEIKIGGDFQGSGTIPNASLTVINSESKIEANAFDKGDGGEVIIWSDGDTYFTGVIEAKGFLNGGFVEVSGKENLYFDGKVDTSAVNGSLGTLLLDPENIIVSNDPSNPNDPLIPPTVDGSLPEITLNDFIGQDITINATVLGSQTTNIVLEANNDIDINADVNVINTDVDFTARANRSIRVNNGADIITNGGNITLNSDRDGLNGGSIDIRGVNIDGNLDLSIINANGGDIVLGGGINPLVTPAVGVANQGINPNDRNSGIYLQDASLITDGTGNISLRGSGQAGTGNSNIGIHLVGQTTLQTVDGNINVVGTGEASGELNHGIGTASPEILNDQVIVEVTGLGNIELVGIHEGNGVNGVGIITEGDDSANPTRITSNLGTITLNGLTDASSNTSRGISIQANSQVNSVGGGNINVNAHSINNNDAVGVFDNGAIITAGLTTFDTLSLNNGNGGTTIFPISSEKDISINSNFLSDFASVTLNNGRNVAINDANDVIFNEFSIVGDFTVNATNTSIFNAVNANSLTTGEFGATQLNGNVTTALDQIYNNPVALQADVNLRGNDISFNSTVNSFNSIPRALSITTFDVTGDVSDIGNISFGNGVGDDRIGSQFPLSTLTTTAEGEGVSNLNINLDGIAGNNINSIVAQVDLVYNNPVVLRRNTAINANNNVTFNAYIDSFDIPYDLSVTAGNNINYGNGLGDNRIGAVIGLNNFNSSAEDIFININTIADGNSINTIGDQIYNDPVILQQDTVINTNNLDALVIKVADDSPNIASLRINANDSVTITGEENNQTNIKLGISTARIGGQPAGDISVNASGNIDIDGIVNTTGINQLPPTFASEAGDISITSTNGDVVIDAIASYGTVSSGAVNIAGNNVDLGFIVSNKPDITPQPLPETLGGIITIDGTAITIRGEVTGESLTTNGNLTLINNSNPLIIQGQSFFANSTIKTIGNQDYNGNVTLADNQIALLGNNIDFANAANSETGENNNLTVTANSANFNQAIGNNQLLGDLTLNVSGETQLNQVNSNSLITNESGITQLNGDVTTTGNQTYRDEVIIGDAIAVSGNNIDFANTVNSQTGENNNLTVTSNNVTFNQAIGSNLPLGDITLNISGETQLNQVTATSLDTDNLGTTVLNGDVATTRNQTYGDEVIVGDEIALSGNNIDFANTVNSQTGENNNLTVRANNVNFGDGLGNDLIGGVASLNRLIVTSPIINININTPANNSSIRTMEGQTYTGKVNTLLDTTLTSTRGNLNFNNLEASDNRDLTLESFSSVNFLPNSQIIGKGGDLTIQNNSDRTTIIDNSINRGDLLSFNIRNLGQVEGFDNIIIGTEKSGRIDVNQALVIRDPLTLRASEINVNENINGNGNASVTIEGSETTTTLNANITTQGNAITIDDNVILGDDIILSTNSARGSADIDILGTIDGNHDLTLNANGSNILIEGAIGSSQILNNLETNSSLVTLDGNSVSTNNSQIFNSDLQLGKNISFNTPDSFRSGNINSDGTNLNISAQTITTENINTQGGDVTLNAKSDIQVSTINTSNPQQGGDVEITTLGNFQATGIENGTSINTSGGNGGAVTIDLFPGDLENEVREDSRLPFIIGDASENGTAGLITNSRFTLGRGEYFITTTEGNLTLRLLNNLPSFINNTQVVQETPITPTPEIALSSPPIPIATIDQAKEILTAIEREAAEKPALIYVSFTPKGYQPQDLEAEFARREATNTQEYSRVNINQVNLQPSLNIQPTDEDQLDILVVTKDEKPLRIVVPINRKQVVETAGNLWATTSDVFALDDSYKPHASDMYDWLIKPLEKELEAREISNLLFILPTDMRFIPVAALYDRENQQFLVEKYSSGLAPSLNLNDNRYRPIKDLSLLAMGASEFADDSVVPLPAASLELPSIRKVWTGETPENYQEYLNENFTLEQVRSNLNSQAFGIVHFGTHGDFNPSETDESFLQLYDSRLNITEMRRLGLDNPLVDLMVLSACETAFGNEVAELGFAGLAVQAGVKTALGSVWQVSDTGTLALMTDFYSKLKNTTTKAEALRQAQLDMLKGKVYKTSDGNTIVTPNLDISLEDLPDTSRFPEDFSHPFYWAPFTMIGNPW</sequence>
<dbReference type="InterPro" id="IPR024983">
    <property type="entry name" value="CHAT_dom"/>
</dbReference>
<dbReference type="Gene3D" id="2.160.20.10">
    <property type="entry name" value="Single-stranded right-handed beta-helix, Pectin lyase-like"/>
    <property type="match status" value="1"/>
</dbReference>
<name>K9Z0T5_CYAAP</name>
<accession>K9Z0T5</accession>
<dbReference type="SUPFAM" id="SSF51126">
    <property type="entry name" value="Pectin lyase-like"/>
    <property type="match status" value="1"/>
</dbReference>
<dbReference type="Pfam" id="PF12770">
    <property type="entry name" value="CHAT"/>
    <property type="match status" value="1"/>
</dbReference>
<dbReference type="OrthoDB" id="433405at2"/>
<evidence type="ECO:0000259" key="2">
    <source>
        <dbReference type="SMART" id="SM00912"/>
    </source>
</evidence>
<feature type="chain" id="PRO_5003939061" evidence="1">
    <location>
        <begin position="26"/>
        <end position="2430"/>
    </location>
</feature>
<dbReference type="SMART" id="SM00912">
    <property type="entry name" value="Haemagg_act"/>
    <property type="match status" value="1"/>
</dbReference>
<keyword evidence="4" id="KW-1185">Reference proteome</keyword>
<dbReference type="EMBL" id="CP003947">
    <property type="protein sequence ID" value="AFZ52811.1"/>
    <property type="molecule type" value="Genomic_DNA"/>
</dbReference>
<dbReference type="NCBIfam" id="TIGR01901">
    <property type="entry name" value="adhes_NPXG"/>
    <property type="match status" value="1"/>
</dbReference>
<dbReference type="Pfam" id="PF05860">
    <property type="entry name" value="TPS"/>
    <property type="match status" value="1"/>
</dbReference>
<dbReference type="RefSeq" id="WP_015218542.1">
    <property type="nucleotide sequence ID" value="NC_019776.1"/>
</dbReference>
<dbReference type="InterPro" id="IPR012334">
    <property type="entry name" value="Pectin_lyas_fold"/>
</dbReference>